<proteinExistence type="predicted"/>
<reference evidence="1 2" key="1">
    <citation type="journal article" date="2021" name="Hortic Res">
        <title>Chromosome-scale assembly of the Dendrobium chrysotoxum genome enhances the understanding of orchid evolution.</title>
        <authorList>
            <person name="Zhang Y."/>
            <person name="Zhang G.Q."/>
            <person name="Zhang D."/>
            <person name="Liu X.D."/>
            <person name="Xu X.Y."/>
            <person name="Sun W.H."/>
            <person name="Yu X."/>
            <person name="Zhu X."/>
            <person name="Wang Z.W."/>
            <person name="Zhao X."/>
            <person name="Zhong W.Y."/>
            <person name="Chen H."/>
            <person name="Yin W.L."/>
            <person name="Huang T."/>
            <person name="Niu S.C."/>
            <person name="Liu Z.J."/>
        </authorList>
    </citation>
    <scope>NUCLEOTIDE SEQUENCE [LARGE SCALE GENOMIC DNA]</scope>
    <source>
        <strain evidence="1">Lindl</strain>
    </source>
</reference>
<protein>
    <recommendedName>
        <fullName evidence="3">MCM N-terminal domain-containing protein</fullName>
    </recommendedName>
</protein>
<evidence type="ECO:0000313" key="1">
    <source>
        <dbReference type="EMBL" id="KAH0450026.1"/>
    </source>
</evidence>
<dbReference type="AlphaFoldDB" id="A0AAV7G173"/>
<keyword evidence="2" id="KW-1185">Reference proteome</keyword>
<evidence type="ECO:0000313" key="2">
    <source>
        <dbReference type="Proteomes" id="UP000775213"/>
    </source>
</evidence>
<sequence length="112" mass="12922">MPSPPPKVPTTAVIQVETIKSPEPRPSPPEIEYPGRAFISEEMRKFIDNYLQKDDLIYLVGNVQIFRSQIDKLLTDQYLDNNHIEAFAILLAKKNLLCLGHYHPFIFVFSLH</sequence>
<evidence type="ECO:0008006" key="3">
    <source>
        <dbReference type="Google" id="ProtNLM"/>
    </source>
</evidence>
<dbReference type="Proteomes" id="UP000775213">
    <property type="component" value="Unassembled WGS sequence"/>
</dbReference>
<name>A0AAV7G173_DENCH</name>
<accession>A0AAV7G173</accession>
<dbReference type="EMBL" id="JAGFBR010000018">
    <property type="protein sequence ID" value="KAH0450026.1"/>
    <property type="molecule type" value="Genomic_DNA"/>
</dbReference>
<organism evidence="1 2">
    <name type="scientific">Dendrobium chrysotoxum</name>
    <name type="common">Orchid</name>
    <dbReference type="NCBI Taxonomy" id="161865"/>
    <lineage>
        <taxon>Eukaryota</taxon>
        <taxon>Viridiplantae</taxon>
        <taxon>Streptophyta</taxon>
        <taxon>Embryophyta</taxon>
        <taxon>Tracheophyta</taxon>
        <taxon>Spermatophyta</taxon>
        <taxon>Magnoliopsida</taxon>
        <taxon>Liliopsida</taxon>
        <taxon>Asparagales</taxon>
        <taxon>Orchidaceae</taxon>
        <taxon>Epidendroideae</taxon>
        <taxon>Malaxideae</taxon>
        <taxon>Dendrobiinae</taxon>
        <taxon>Dendrobium</taxon>
    </lineage>
</organism>
<comment type="caution">
    <text evidence="1">The sequence shown here is derived from an EMBL/GenBank/DDBJ whole genome shotgun (WGS) entry which is preliminary data.</text>
</comment>
<gene>
    <name evidence="1" type="ORF">IEQ34_020718</name>
</gene>